<dbReference type="InterPro" id="IPR008046">
    <property type="entry name" value="Mcm3"/>
</dbReference>
<dbReference type="GO" id="GO:1902975">
    <property type="term" value="P:mitotic DNA replication initiation"/>
    <property type="evidence" value="ECO:0007669"/>
    <property type="project" value="TreeGrafter"/>
</dbReference>
<dbReference type="Proteomes" id="UP000626092">
    <property type="component" value="Unassembled WGS sequence"/>
</dbReference>
<dbReference type="InterPro" id="IPR003593">
    <property type="entry name" value="AAA+_ATPase"/>
</dbReference>
<evidence type="ECO:0000256" key="5">
    <source>
        <dbReference type="ARBA" id="ARBA00022801"/>
    </source>
</evidence>
<dbReference type="Pfam" id="PF23191">
    <property type="entry name" value="WHD_MCM3_C"/>
    <property type="match status" value="1"/>
</dbReference>
<evidence type="ECO:0000256" key="1">
    <source>
        <dbReference type="ARBA" id="ARBA00004123"/>
    </source>
</evidence>
<evidence type="ECO:0000256" key="10">
    <source>
        <dbReference type="ARBA" id="ARBA00047995"/>
    </source>
</evidence>
<keyword evidence="6 12" id="KW-0347">Helicase</keyword>
<dbReference type="GO" id="GO:0016787">
    <property type="term" value="F:hydrolase activity"/>
    <property type="evidence" value="ECO:0007669"/>
    <property type="project" value="UniProtKB-KW"/>
</dbReference>
<evidence type="ECO:0000313" key="17">
    <source>
        <dbReference type="Proteomes" id="UP000626092"/>
    </source>
</evidence>
<dbReference type="FunFam" id="2.20.28.10:FF:000008">
    <property type="entry name" value="DNA helicase"/>
    <property type="match status" value="1"/>
</dbReference>
<keyword evidence="7 11" id="KW-0067">ATP-binding</keyword>
<dbReference type="InterPro" id="IPR027417">
    <property type="entry name" value="P-loop_NTPase"/>
</dbReference>
<dbReference type="InterPro" id="IPR033762">
    <property type="entry name" value="MCM_OB"/>
</dbReference>
<dbReference type="InterPro" id="IPR041562">
    <property type="entry name" value="MCM_lid"/>
</dbReference>
<dbReference type="Pfam" id="PF00493">
    <property type="entry name" value="MCM"/>
    <property type="match status" value="1"/>
</dbReference>
<keyword evidence="8 11" id="KW-0238">DNA-binding</keyword>
<dbReference type="OrthoDB" id="1882346at2759"/>
<dbReference type="EMBL" id="WJXA01000013">
    <property type="protein sequence ID" value="KAF7119377.1"/>
    <property type="molecule type" value="Genomic_DNA"/>
</dbReference>
<dbReference type="Gene3D" id="2.40.50.140">
    <property type="entry name" value="Nucleic acid-binding proteins"/>
    <property type="match status" value="1"/>
</dbReference>
<evidence type="ECO:0000259" key="15">
    <source>
        <dbReference type="PROSITE" id="PS50051"/>
    </source>
</evidence>
<dbReference type="FunFam" id="3.40.50.300:FF:003812">
    <property type="entry name" value="MCM / cell division control protein 21"/>
    <property type="match status" value="1"/>
</dbReference>
<accession>A0A834G0I9</accession>
<dbReference type="GO" id="GO:0006271">
    <property type="term" value="P:DNA strand elongation involved in DNA replication"/>
    <property type="evidence" value="ECO:0007669"/>
    <property type="project" value="TreeGrafter"/>
</dbReference>
<dbReference type="GO" id="GO:0042555">
    <property type="term" value="C:MCM complex"/>
    <property type="evidence" value="ECO:0007669"/>
    <property type="project" value="UniProtKB-UniRule"/>
</dbReference>
<dbReference type="InterPro" id="IPR056575">
    <property type="entry name" value="WH_MCM3_C"/>
</dbReference>
<dbReference type="AlphaFoldDB" id="A0A834G0I9"/>
<dbReference type="Pfam" id="PF17855">
    <property type="entry name" value="MCM_lid"/>
    <property type="match status" value="1"/>
</dbReference>
<evidence type="ECO:0000256" key="3">
    <source>
        <dbReference type="ARBA" id="ARBA00022705"/>
    </source>
</evidence>
<evidence type="ECO:0000256" key="9">
    <source>
        <dbReference type="ARBA" id="ARBA00023242"/>
    </source>
</evidence>
<comment type="similarity">
    <text evidence="2 11">Belongs to the MCM family.</text>
</comment>
<keyword evidence="14" id="KW-0472">Membrane</keyword>
<dbReference type="PROSITE" id="PS50051">
    <property type="entry name" value="MCM_2"/>
    <property type="match status" value="1"/>
</dbReference>
<evidence type="ECO:0000313" key="16">
    <source>
        <dbReference type="EMBL" id="KAF7119377.1"/>
    </source>
</evidence>
<dbReference type="InterPro" id="IPR018525">
    <property type="entry name" value="MCM_CS"/>
</dbReference>
<comment type="function">
    <text evidence="12">Acts as component of the MCM2-7 complex (MCM complex) which is the replicative helicase essential for 'once per cell cycle' DNA replication initiation and elongation in eukaryotic cells. The active ATPase sites in the MCM2-7 ring are formed through the interaction surfaces of two neighboring subunits such that a critical structure of a conserved arginine finger motif is provided in trans relative to the ATP-binding site of the Walker A box of the adjacent subunit. The six ATPase active sites, however, are likely to contribute differentially to the complex helicase activity.</text>
</comment>
<dbReference type="FunFam" id="3.40.50.300:FF:003789">
    <property type="entry name" value="DNA replication licensing factor MCM3"/>
    <property type="match status" value="1"/>
</dbReference>
<comment type="catalytic activity">
    <reaction evidence="10 12">
        <text>ATP + H2O = ADP + phosphate + H(+)</text>
        <dbReference type="Rhea" id="RHEA:13065"/>
        <dbReference type="ChEBI" id="CHEBI:15377"/>
        <dbReference type="ChEBI" id="CHEBI:15378"/>
        <dbReference type="ChEBI" id="CHEBI:30616"/>
        <dbReference type="ChEBI" id="CHEBI:43474"/>
        <dbReference type="ChEBI" id="CHEBI:456216"/>
        <dbReference type="EC" id="3.6.4.12"/>
    </reaction>
</comment>
<dbReference type="GO" id="GO:0000727">
    <property type="term" value="P:double-strand break repair via break-induced replication"/>
    <property type="evidence" value="ECO:0007669"/>
    <property type="project" value="TreeGrafter"/>
</dbReference>
<evidence type="ECO:0000256" key="14">
    <source>
        <dbReference type="SAM" id="Phobius"/>
    </source>
</evidence>
<dbReference type="SMART" id="SM00350">
    <property type="entry name" value="MCM"/>
    <property type="match status" value="1"/>
</dbReference>
<dbReference type="EC" id="3.6.4.12" evidence="12"/>
<evidence type="ECO:0000256" key="6">
    <source>
        <dbReference type="ARBA" id="ARBA00022806"/>
    </source>
</evidence>
<evidence type="ECO:0000256" key="4">
    <source>
        <dbReference type="ARBA" id="ARBA00022741"/>
    </source>
</evidence>
<keyword evidence="9 12" id="KW-0539">Nucleus</keyword>
<dbReference type="PANTHER" id="PTHR11630:SF46">
    <property type="entry name" value="DNA REPLICATION LICENSING FACTOR MCM3-RELATED"/>
    <property type="match status" value="1"/>
</dbReference>
<dbReference type="SUPFAM" id="SSF50249">
    <property type="entry name" value="Nucleic acid-binding proteins"/>
    <property type="match status" value="1"/>
</dbReference>
<evidence type="ECO:0000256" key="2">
    <source>
        <dbReference type="ARBA" id="ARBA00008010"/>
    </source>
</evidence>
<dbReference type="PRINTS" id="PR01659">
    <property type="entry name" value="MCMPROTEIN3"/>
</dbReference>
<comment type="caution">
    <text evidence="16">The sequence shown here is derived from an EMBL/GenBank/DDBJ whole genome shotgun (WGS) entry which is preliminary data.</text>
</comment>
<dbReference type="Gene3D" id="3.40.50.300">
    <property type="entry name" value="P-loop containing nucleotide triphosphate hydrolases"/>
    <property type="match status" value="1"/>
</dbReference>
<dbReference type="PRINTS" id="PR01657">
    <property type="entry name" value="MCMFAMILY"/>
</dbReference>
<gene>
    <name evidence="16" type="ORF">RHSIM_Rhsim13G0194100</name>
</gene>
<feature type="region of interest" description="Disordered" evidence="13">
    <location>
        <begin position="723"/>
        <end position="765"/>
    </location>
</feature>
<protein>
    <recommendedName>
        <fullName evidence="12">DNA replication licensing factor MCM3</fullName>
        <ecNumber evidence="12">3.6.4.12</ecNumber>
    </recommendedName>
</protein>
<dbReference type="InterPro" id="IPR001208">
    <property type="entry name" value="MCM_dom"/>
</dbReference>
<dbReference type="PROSITE" id="PS00847">
    <property type="entry name" value="MCM_1"/>
    <property type="match status" value="1"/>
</dbReference>
<dbReference type="SUPFAM" id="SSF52540">
    <property type="entry name" value="P-loop containing nucleoside triphosphate hydrolases"/>
    <property type="match status" value="1"/>
</dbReference>
<keyword evidence="3 12" id="KW-0235">DNA replication</keyword>
<dbReference type="SMART" id="SM00382">
    <property type="entry name" value="AAA"/>
    <property type="match status" value="1"/>
</dbReference>
<keyword evidence="17" id="KW-1185">Reference proteome</keyword>
<comment type="subcellular location">
    <subcellularLocation>
        <location evidence="1 12">Nucleus</location>
    </subcellularLocation>
</comment>
<sequence length="862" mass="95829">MDISEELRAAHKQTFRKFFDQDEWKDIYTHEIKNMMHHKRRRLILNISHFFAHEEGEYMQALCDAVTEFARSLDPKYLKEGEQVLVGFEGPFVSRRVTPRDLLSSFIGSLVCVVGIVTKCTFFSLVLVFLIQLTAFGSLVRPKVVKSVHFCPVTSAFTTREYRDITSNMGLPTGSVYPTRDDNGNLLVTEYGLCKYKDHQIISMQEVPENSAPGQLPRTVDVIVEDDLVDSCKPGDRVAMVGIYKALPGKSKGSVNGVFRTVLIANNVALLNKEANAPIYTPEDINNIKKVSERDDILDLLANSVAPSIHGHLWIKKAVILLMLGGTEKNLKNGTHLRGDINMMMVGDPSVAKSQLLRAIMNIAPLAISTNGRGSSGVGLTAAVTSDQETGERRLEAGAMVLADRGVVCIDEFDKMNDQDRVAIHEVMEQQTVTIAKAGIHASLNARCSVVAAANPIYGTYDRSLTPTKNIGLPDSLLSRFDLLFIVLDQMDPDIDRQISDHVLRMHQFRSTIDEGGATLDGSSRYGGEEEAETGSSVYVKYNRMLHGKRTERGRKRDTLTIKFLKKYIHYAKHRIQPELTDEVLIVSHINWSFLSIVNLLYPIHAEVCQMYLFPCSVYWWSLDLFPPCTLDLLDFPCALSNAVHLQASDNIATAYAELRNASSNAKTGGGTLPITARTLETMIRLSTAHAKLKLSRQVLKSDVEAALKVLNFAIYHQELNEMDEREEGRDRELERRRKADHDGGDDGRADRNGANGGRADHDGTSVGGGFLTLLRTAAMGVDEPPATQSSVDVSPERIEAFNTLFGQHVREHHLDRISIGDIQTAVNSRAAVAYTEAELMFLLEKLGDGKIMIHEDTVYIL</sequence>
<keyword evidence="4 11" id="KW-0547">Nucleotide-binding</keyword>
<organism evidence="16 17">
    <name type="scientific">Rhododendron simsii</name>
    <name type="common">Sims's rhododendron</name>
    <dbReference type="NCBI Taxonomy" id="118357"/>
    <lineage>
        <taxon>Eukaryota</taxon>
        <taxon>Viridiplantae</taxon>
        <taxon>Streptophyta</taxon>
        <taxon>Embryophyta</taxon>
        <taxon>Tracheophyta</taxon>
        <taxon>Spermatophyta</taxon>
        <taxon>Magnoliopsida</taxon>
        <taxon>eudicotyledons</taxon>
        <taxon>Gunneridae</taxon>
        <taxon>Pentapetalae</taxon>
        <taxon>asterids</taxon>
        <taxon>Ericales</taxon>
        <taxon>Ericaceae</taxon>
        <taxon>Ericoideae</taxon>
        <taxon>Rhodoreae</taxon>
        <taxon>Rhododendron</taxon>
    </lineage>
</organism>
<proteinExistence type="inferred from homology"/>
<dbReference type="GO" id="GO:0005524">
    <property type="term" value="F:ATP binding"/>
    <property type="evidence" value="ECO:0007669"/>
    <property type="project" value="UniProtKB-UniRule"/>
</dbReference>
<evidence type="ECO:0000256" key="13">
    <source>
        <dbReference type="SAM" id="MobiDB-lite"/>
    </source>
</evidence>
<dbReference type="Pfam" id="PF17207">
    <property type="entry name" value="MCM_OB"/>
    <property type="match status" value="1"/>
</dbReference>
<dbReference type="GO" id="GO:0000347">
    <property type="term" value="C:THO complex"/>
    <property type="evidence" value="ECO:0007669"/>
    <property type="project" value="UniProtKB-ARBA"/>
</dbReference>
<keyword evidence="14" id="KW-0812">Transmembrane</keyword>
<dbReference type="InterPro" id="IPR031327">
    <property type="entry name" value="MCM"/>
</dbReference>
<comment type="subunit">
    <text evidence="12">Component of the MCM2-7 complex.</text>
</comment>
<dbReference type="Gene3D" id="3.30.1640.10">
    <property type="entry name" value="mini-chromosome maintenance (MCM) complex, chain A, domain 1"/>
    <property type="match status" value="1"/>
</dbReference>
<evidence type="ECO:0000256" key="7">
    <source>
        <dbReference type="ARBA" id="ARBA00022840"/>
    </source>
</evidence>
<name>A0A834G0I9_RHOSS</name>
<reference evidence="16" key="1">
    <citation type="submission" date="2019-11" db="EMBL/GenBank/DDBJ databases">
        <authorList>
            <person name="Liu Y."/>
            <person name="Hou J."/>
            <person name="Li T.-Q."/>
            <person name="Guan C.-H."/>
            <person name="Wu X."/>
            <person name="Wu H.-Z."/>
            <person name="Ling F."/>
            <person name="Zhang R."/>
            <person name="Shi X.-G."/>
            <person name="Ren J.-P."/>
            <person name="Chen E.-F."/>
            <person name="Sun J.-M."/>
        </authorList>
    </citation>
    <scope>NUCLEOTIDE SEQUENCE</scope>
    <source>
        <strain evidence="16">Adult_tree_wgs_1</strain>
        <tissue evidence="16">Leaves</tissue>
    </source>
</reference>
<evidence type="ECO:0000256" key="8">
    <source>
        <dbReference type="ARBA" id="ARBA00023125"/>
    </source>
</evidence>
<dbReference type="GO" id="GO:0017116">
    <property type="term" value="F:single-stranded DNA helicase activity"/>
    <property type="evidence" value="ECO:0007669"/>
    <property type="project" value="TreeGrafter"/>
</dbReference>
<feature type="transmembrane region" description="Helical" evidence="14">
    <location>
        <begin position="102"/>
        <end position="131"/>
    </location>
</feature>
<dbReference type="PANTHER" id="PTHR11630">
    <property type="entry name" value="DNA REPLICATION LICENSING FACTOR MCM FAMILY MEMBER"/>
    <property type="match status" value="1"/>
</dbReference>
<dbReference type="GO" id="GO:0003697">
    <property type="term" value="F:single-stranded DNA binding"/>
    <property type="evidence" value="ECO:0007669"/>
    <property type="project" value="TreeGrafter"/>
</dbReference>
<evidence type="ECO:0000256" key="11">
    <source>
        <dbReference type="RuleBase" id="RU004070"/>
    </source>
</evidence>
<feature type="compositionally biased region" description="Basic and acidic residues" evidence="13">
    <location>
        <begin position="727"/>
        <end position="752"/>
    </location>
</feature>
<feature type="domain" description="MCM C-terminal AAA(+) ATPase" evidence="15">
    <location>
        <begin position="297"/>
        <end position="503"/>
    </location>
</feature>
<evidence type="ECO:0000256" key="12">
    <source>
        <dbReference type="RuleBase" id="RU368061"/>
    </source>
</evidence>
<keyword evidence="14" id="KW-1133">Transmembrane helix</keyword>
<dbReference type="InterPro" id="IPR012340">
    <property type="entry name" value="NA-bd_OB-fold"/>
</dbReference>
<keyword evidence="5 12" id="KW-0378">Hydrolase</keyword>